<reference evidence="1" key="1">
    <citation type="submission" date="2024-09" db="EMBL/GenBank/DDBJ databases">
        <authorList>
            <person name="Liu J."/>
        </authorList>
    </citation>
    <scope>NUCLEOTIDE SEQUENCE</scope>
    <source>
        <strain evidence="1">NBU2967</strain>
    </source>
</reference>
<organism evidence="1 2">
    <name type="scientific">Meishania litoralis</name>
    <dbReference type="NCBI Taxonomy" id="3434685"/>
    <lineage>
        <taxon>Bacteria</taxon>
        <taxon>Pseudomonadati</taxon>
        <taxon>Bacteroidota</taxon>
        <taxon>Flavobacteriia</taxon>
        <taxon>Flavobacteriales</taxon>
        <taxon>Flavobacteriaceae</taxon>
        <taxon>Meishania</taxon>
    </lineage>
</organism>
<comment type="caution">
    <text evidence="1">The sequence shown here is derived from an EMBL/GenBank/DDBJ whole genome shotgun (WGS) entry which is preliminary data.</text>
</comment>
<dbReference type="EMBL" id="JBHFPV010000002">
    <property type="protein sequence ID" value="MFH6604457.1"/>
    <property type="molecule type" value="Genomic_DNA"/>
</dbReference>
<evidence type="ECO:0000313" key="1">
    <source>
        <dbReference type="EMBL" id="MFH6604457.1"/>
    </source>
</evidence>
<keyword evidence="2" id="KW-1185">Reference proteome</keyword>
<sequence>MEKRFEIGDVVCAKVKPSIALVVRLYARRIYYCTLQNQPNAKDQVYFDRELKPYEGGTIPSDT</sequence>
<protein>
    <submittedName>
        <fullName evidence="1">Uncharacterized protein</fullName>
    </submittedName>
</protein>
<name>A0ACC7LR09_9FLAO</name>
<dbReference type="Proteomes" id="UP001595191">
    <property type="component" value="Unassembled WGS sequence"/>
</dbReference>
<evidence type="ECO:0000313" key="2">
    <source>
        <dbReference type="Proteomes" id="UP001595191"/>
    </source>
</evidence>
<gene>
    <name evidence="1" type="ORF">ACEZ3G_13275</name>
</gene>
<accession>A0ACC7LR09</accession>
<proteinExistence type="predicted"/>